<evidence type="ECO:0000313" key="4">
    <source>
        <dbReference type="EMBL" id="MCF8590128.1"/>
    </source>
</evidence>
<dbReference type="PANTHER" id="PTHR30055">
    <property type="entry name" value="HTH-TYPE TRANSCRIPTIONAL REGULATOR RUTR"/>
    <property type="match status" value="1"/>
</dbReference>
<dbReference type="Proteomes" id="UP001200110">
    <property type="component" value="Unassembled WGS sequence"/>
</dbReference>
<dbReference type="Pfam" id="PF00440">
    <property type="entry name" value="TetR_N"/>
    <property type="match status" value="1"/>
</dbReference>
<dbReference type="EMBL" id="JAKKOR010000012">
    <property type="protein sequence ID" value="MCF8590128.1"/>
    <property type="molecule type" value="Genomic_DNA"/>
</dbReference>
<organism evidence="4 5">
    <name type="scientific">Gordonia liuliyuniae</name>
    <dbReference type="NCBI Taxonomy" id="2911517"/>
    <lineage>
        <taxon>Bacteria</taxon>
        <taxon>Bacillati</taxon>
        <taxon>Actinomycetota</taxon>
        <taxon>Actinomycetes</taxon>
        <taxon>Mycobacteriales</taxon>
        <taxon>Gordoniaceae</taxon>
        <taxon>Gordonia</taxon>
    </lineage>
</organism>
<accession>A0ABS9IX40</accession>
<gene>
    <name evidence="4" type="ORF">L5G33_16865</name>
</gene>
<dbReference type="InterPro" id="IPR001647">
    <property type="entry name" value="HTH_TetR"/>
</dbReference>
<dbReference type="PROSITE" id="PS50977">
    <property type="entry name" value="HTH_TETR_2"/>
    <property type="match status" value="1"/>
</dbReference>
<protein>
    <submittedName>
        <fullName evidence="4">TetR/AcrR family transcriptional regulator</fullName>
    </submittedName>
</protein>
<evidence type="ECO:0000256" key="1">
    <source>
        <dbReference type="ARBA" id="ARBA00023125"/>
    </source>
</evidence>
<dbReference type="SUPFAM" id="SSF46689">
    <property type="entry name" value="Homeodomain-like"/>
    <property type="match status" value="1"/>
</dbReference>
<name>A0ABS9IX40_9ACTN</name>
<dbReference type="PANTHER" id="PTHR30055:SF187">
    <property type="entry name" value="TRANSCRIPTIONAL REGULATORY PROTEIN"/>
    <property type="match status" value="1"/>
</dbReference>
<sequence>MTSTSATDGIADTDFQARSRLLSAMSECVARLGYRATTVADVVRVARMSRRSFYEHFTDKSACFVAVLRGANDEMIDAVADAVDASSPWTDQVRQAVTAYVELSEARPELTLSWIRELPALGEPAQELKTEAMDAWISLFVVITSTPSVAADGIEPVSRITAIMIWGGIRELTADSVENGTPLSAIIEPTTQACIALIAGNTAR</sequence>
<evidence type="ECO:0000259" key="3">
    <source>
        <dbReference type="PROSITE" id="PS50977"/>
    </source>
</evidence>
<keyword evidence="5" id="KW-1185">Reference proteome</keyword>
<comment type="caution">
    <text evidence="4">The sequence shown here is derived from an EMBL/GenBank/DDBJ whole genome shotgun (WGS) entry which is preliminary data.</text>
</comment>
<feature type="DNA-binding region" description="H-T-H motif" evidence="2">
    <location>
        <begin position="38"/>
        <end position="57"/>
    </location>
</feature>
<keyword evidence="1 2" id="KW-0238">DNA-binding</keyword>
<evidence type="ECO:0000313" key="5">
    <source>
        <dbReference type="Proteomes" id="UP001200110"/>
    </source>
</evidence>
<evidence type="ECO:0000256" key="2">
    <source>
        <dbReference type="PROSITE-ProRule" id="PRU00335"/>
    </source>
</evidence>
<proteinExistence type="predicted"/>
<dbReference type="Gene3D" id="1.10.357.10">
    <property type="entry name" value="Tetracycline Repressor, domain 2"/>
    <property type="match status" value="1"/>
</dbReference>
<reference evidence="4 5" key="1">
    <citation type="submission" date="2022-01" db="EMBL/GenBank/DDBJ databases">
        <authorList>
            <person name="Huang Y."/>
        </authorList>
    </citation>
    <scope>NUCLEOTIDE SEQUENCE [LARGE SCALE GENOMIC DNA]</scope>
    <source>
        <strain evidence="4 5">HY366</strain>
    </source>
</reference>
<dbReference type="InterPro" id="IPR009057">
    <property type="entry name" value="Homeodomain-like_sf"/>
</dbReference>
<feature type="domain" description="HTH tetR-type" evidence="3">
    <location>
        <begin position="15"/>
        <end position="75"/>
    </location>
</feature>
<dbReference type="RefSeq" id="WP_236999320.1">
    <property type="nucleotide sequence ID" value="NZ_JAKKOR010000012.1"/>
</dbReference>
<dbReference type="InterPro" id="IPR050109">
    <property type="entry name" value="HTH-type_TetR-like_transc_reg"/>
</dbReference>